<evidence type="ECO:0000256" key="8">
    <source>
        <dbReference type="ARBA" id="ARBA00022741"/>
    </source>
</evidence>
<dbReference type="Pfam" id="PF00672">
    <property type="entry name" value="HAMP"/>
    <property type="match status" value="1"/>
</dbReference>
<evidence type="ECO:0000256" key="12">
    <source>
        <dbReference type="ARBA" id="ARBA00023012"/>
    </source>
</evidence>
<dbReference type="Pfam" id="PF02518">
    <property type="entry name" value="HATPase_c"/>
    <property type="match status" value="1"/>
</dbReference>
<dbReference type="InterPro" id="IPR004358">
    <property type="entry name" value="Sig_transdc_His_kin-like_C"/>
</dbReference>
<keyword evidence="20" id="KW-1185">Reference proteome</keyword>
<dbReference type="InterPro" id="IPR005467">
    <property type="entry name" value="His_kinase_dom"/>
</dbReference>
<keyword evidence="9 19" id="KW-0418">Kinase</keyword>
<evidence type="ECO:0000259" key="17">
    <source>
        <dbReference type="PROSITE" id="PS50885"/>
    </source>
</evidence>
<dbReference type="GO" id="GO:0005524">
    <property type="term" value="F:ATP binding"/>
    <property type="evidence" value="ECO:0007669"/>
    <property type="project" value="UniProtKB-KW"/>
</dbReference>
<dbReference type="SMART" id="SM00387">
    <property type="entry name" value="HATPase_c"/>
    <property type="match status" value="1"/>
</dbReference>
<evidence type="ECO:0000256" key="1">
    <source>
        <dbReference type="ARBA" id="ARBA00000085"/>
    </source>
</evidence>
<dbReference type="InterPro" id="IPR050398">
    <property type="entry name" value="HssS/ArlS-like"/>
</dbReference>
<keyword evidence="10" id="KW-0067">ATP-binding</keyword>
<feature type="repeat" description="Lumazine-binding" evidence="14">
    <location>
        <begin position="290"/>
        <end position="397"/>
    </location>
</feature>
<dbReference type="InterPro" id="IPR036097">
    <property type="entry name" value="HisK_dim/P_sf"/>
</dbReference>
<dbReference type="SMART" id="SM00388">
    <property type="entry name" value="HisKA"/>
    <property type="match status" value="1"/>
</dbReference>
<dbReference type="InterPro" id="IPR036890">
    <property type="entry name" value="HATPase_C_sf"/>
</dbReference>
<evidence type="ECO:0000256" key="11">
    <source>
        <dbReference type="ARBA" id="ARBA00022989"/>
    </source>
</evidence>
<dbReference type="EMBL" id="VDGG01000011">
    <property type="protein sequence ID" value="TQR16436.1"/>
    <property type="molecule type" value="Genomic_DNA"/>
</dbReference>
<dbReference type="PANTHER" id="PTHR45528:SF1">
    <property type="entry name" value="SENSOR HISTIDINE KINASE CPXA"/>
    <property type="match status" value="1"/>
</dbReference>
<comment type="catalytic activity">
    <reaction evidence="1">
        <text>ATP + protein L-histidine = ADP + protein N-phospho-L-histidine.</text>
        <dbReference type="EC" id="2.7.13.3"/>
    </reaction>
</comment>
<dbReference type="CDD" id="cd06225">
    <property type="entry name" value="HAMP"/>
    <property type="match status" value="1"/>
</dbReference>
<accession>A0A544TG94</accession>
<dbReference type="EC" id="2.7.13.3" evidence="3"/>
<name>A0A544TG94_9BACI</name>
<dbReference type="SUPFAM" id="SSF47384">
    <property type="entry name" value="Homodimeric domain of signal transducing histidine kinase"/>
    <property type="match status" value="1"/>
</dbReference>
<dbReference type="InterPro" id="IPR003660">
    <property type="entry name" value="HAMP_dom"/>
</dbReference>
<keyword evidence="11 15" id="KW-1133">Transmembrane helix</keyword>
<dbReference type="OrthoDB" id="9813151at2"/>
<evidence type="ECO:0000313" key="19">
    <source>
        <dbReference type="EMBL" id="TQR16436.1"/>
    </source>
</evidence>
<dbReference type="InterPro" id="IPR026017">
    <property type="entry name" value="Lumazine-bd_dom"/>
</dbReference>
<dbReference type="Gene3D" id="1.10.287.130">
    <property type="match status" value="1"/>
</dbReference>
<dbReference type="PROSITE" id="PS50109">
    <property type="entry name" value="HIS_KIN"/>
    <property type="match status" value="1"/>
</dbReference>
<evidence type="ECO:0000259" key="16">
    <source>
        <dbReference type="PROSITE" id="PS50109"/>
    </source>
</evidence>
<dbReference type="InterPro" id="IPR003594">
    <property type="entry name" value="HATPase_dom"/>
</dbReference>
<dbReference type="Gene3D" id="3.30.565.10">
    <property type="entry name" value="Histidine kinase-like ATPase, C-terminal domain"/>
    <property type="match status" value="1"/>
</dbReference>
<dbReference type="PRINTS" id="PR00344">
    <property type="entry name" value="BCTRLSENSOR"/>
</dbReference>
<dbReference type="GO" id="GO:0005886">
    <property type="term" value="C:plasma membrane"/>
    <property type="evidence" value="ECO:0007669"/>
    <property type="project" value="UniProtKB-SubCell"/>
</dbReference>
<keyword evidence="13 15" id="KW-0472">Membrane</keyword>
<sequence>MHYRIGQKKKVKLKHFVEWGISWVFIKNKKRIPLTRYWTSRYLMTLCIGLIAIAFISAFWIRSTTLENRLNIMKLLTEDMANRIVSAGELRPLLGGGVPGGFPDRRWMDLEGEPFIYIANTEGQVVSSNRPMGPLGKQVNVNIIEVKETVQKMQLGKDSINFYLVKAPITVNGNIIGWVLMIESEIELAKVNQEYTLLTIMIISLALLGWGAIYFLTKRLSRPIKEVAQAAKQVQEGDYRIHLPLNSHEEEVFELVTSFKEMANRLEQLESLRTELLAGVTHELRTPVTSISGLLQAINDNVVSGDEAKEFLKISLKETTKMKKMVEDLLAFNSFAANAVTLTMIKVNINDLVESIVYQWNISQEEEGINTTISLLKNDIQIEVDTIRLEQIMINLLNNAKQAIQEGEIQVSISLDKYDVCIDIADNGPGIPINEQAFIFERFYRGEGKKYKHRGLGLGLSLSKMIALAMEGDLVLKQSSTFGTVFRIRLTREKKL</sequence>
<feature type="domain" description="Lumazine-binding" evidence="18">
    <location>
        <begin position="290"/>
        <end position="397"/>
    </location>
</feature>
<keyword evidence="8" id="KW-0547">Nucleotide-binding</keyword>
<evidence type="ECO:0000313" key="20">
    <source>
        <dbReference type="Proteomes" id="UP000318937"/>
    </source>
</evidence>
<evidence type="ECO:0000259" key="18">
    <source>
        <dbReference type="PROSITE" id="PS51177"/>
    </source>
</evidence>
<dbReference type="Proteomes" id="UP000318937">
    <property type="component" value="Unassembled WGS sequence"/>
</dbReference>
<comment type="caution">
    <text evidence="19">The sequence shown here is derived from an EMBL/GenBank/DDBJ whole genome shotgun (WGS) entry which is preliminary data.</text>
</comment>
<feature type="transmembrane region" description="Helical" evidence="15">
    <location>
        <begin position="42"/>
        <end position="61"/>
    </location>
</feature>
<dbReference type="CDD" id="cd00082">
    <property type="entry name" value="HisKA"/>
    <property type="match status" value="1"/>
</dbReference>
<dbReference type="PANTHER" id="PTHR45528">
    <property type="entry name" value="SENSOR HISTIDINE KINASE CPXA"/>
    <property type="match status" value="1"/>
</dbReference>
<evidence type="ECO:0000256" key="6">
    <source>
        <dbReference type="ARBA" id="ARBA00022679"/>
    </source>
</evidence>
<dbReference type="PROSITE" id="PS51177">
    <property type="entry name" value="LUMAZINE_BIND"/>
    <property type="match status" value="1"/>
</dbReference>
<dbReference type="SUPFAM" id="SSF158472">
    <property type="entry name" value="HAMP domain-like"/>
    <property type="match status" value="1"/>
</dbReference>
<feature type="transmembrane region" description="Helical" evidence="15">
    <location>
        <begin position="195"/>
        <end position="216"/>
    </location>
</feature>
<evidence type="ECO:0000256" key="15">
    <source>
        <dbReference type="SAM" id="Phobius"/>
    </source>
</evidence>
<keyword evidence="4" id="KW-1003">Cell membrane</keyword>
<dbReference type="GO" id="GO:0000155">
    <property type="term" value="F:phosphorelay sensor kinase activity"/>
    <property type="evidence" value="ECO:0007669"/>
    <property type="project" value="InterPro"/>
</dbReference>
<feature type="domain" description="Histidine kinase" evidence="16">
    <location>
        <begin position="279"/>
        <end position="494"/>
    </location>
</feature>
<comment type="subcellular location">
    <subcellularLocation>
        <location evidence="2">Cell membrane</location>
        <topology evidence="2">Multi-pass membrane protein</topology>
    </subcellularLocation>
</comment>
<gene>
    <name evidence="19" type="ORF">FG383_06900</name>
</gene>
<keyword evidence="12" id="KW-0902">Two-component regulatory system</keyword>
<evidence type="ECO:0000256" key="3">
    <source>
        <dbReference type="ARBA" id="ARBA00012438"/>
    </source>
</evidence>
<organism evidence="19 20">
    <name type="scientific">Psychrobacillus soli</name>
    <dbReference type="NCBI Taxonomy" id="1543965"/>
    <lineage>
        <taxon>Bacteria</taxon>
        <taxon>Bacillati</taxon>
        <taxon>Bacillota</taxon>
        <taxon>Bacilli</taxon>
        <taxon>Bacillales</taxon>
        <taxon>Bacillaceae</taxon>
        <taxon>Psychrobacillus</taxon>
    </lineage>
</organism>
<evidence type="ECO:0000256" key="13">
    <source>
        <dbReference type="ARBA" id="ARBA00023136"/>
    </source>
</evidence>
<dbReference type="PROSITE" id="PS50885">
    <property type="entry name" value="HAMP"/>
    <property type="match status" value="1"/>
</dbReference>
<evidence type="ECO:0000256" key="4">
    <source>
        <dbReference type="ARBA" id="ARBA00022475"/>
    </source>
</evidence>
<dbReference type="CDD" id="cd00075">
    <property type="entry name" value="HATPase"/>
    <property type="match status" value="1"/>
</dbReference>
<dbReference type="SMART" id="SM00304">
    <property type="entry name" value="HAMP"/>
    <property type="match status" value="1"/>
</dbReference>
<dbReference type="FunFam" id="1.10.287.130:FF:000001">
    <property type="entry name" value="Two-component sensor histidine kinase"/>
    <property type="match status" value="1"/>
</dbReference>
<evidence type="ECO:0000256" key="9">
    <source>
        <dbReference type="ARBA" id="ARBA00022777"/>
    </source>
</evidence>
<dbReference type="AlphaFoldDB" id="A0A544TG94"/>
<feature type="domain" description="HAMP" evidence="17">
    <location>
        <begin position="218"/>
        <end position="271"/>
    </location>
</feature>
<reference evidence="19 20" key="1">
    <citation type="submission" date="2019-05" db="EMBL/GenBank/DDBJ databases">
        <title>Psychrobacillus vulpis sp. nov., a new species isolated from feces of a red fox that inhabits in The Tablas de Daimiel Natural Park, Albacete, Spain.</title>
        <authorList>
            <person name="Rodriguez M."/>
            <person name="Reina J.C."/>
            <person name="Bejar V."/>
            <person name="Llamas I."/>
        </authorList>
    </citation>
    <scope>NUCLEOTIDE SEQUENCE [LARGE SCALE GENOMIC DNA]</scope>
    <source>
        <strain evidence="19 20">NHI-2</strain>
    </source>
</reference>
<keyword evidence="6" id="KW-0808">Transferase</keyword>
<evidence type="ECO:0000256" key="7">
    <source>
        <dbReference type="ARBA" id="ARBA00022692"/>
    </source>
</evidence>
<dbReference type="SUPFAM" id="SSF55874">
    <property type="entry name" value="ATPase domain of HSP90 chaperone/DNA topoisomerase II/histidine kinase"/>
    <property type="match status" value="1"/>
</dbReference>
<dbReference type="Gene3D" id="6.10.340.10">
    <property type="match status" value="1"/>
</dbReference>
<dbReference type="InterPro" id="IPR003661">
    <property type="entry name" value="HisK_dim/P_dom"/>
</dbReference>
<evidence type="ECO:0000256" key="10">
    <source>
        <dbReference type="ARBA" id="ARBA00022840"/>
    </source>
</evidence>
<evidence type="ECO:0000256" key="5">
    <source>
        <dbReference type="ARBA" id="ARBA00022553"/>
    </source>
</evidence>
<protein>
    <recommendedName>
        <fullName evidence="3">histidine kinase</fullName>
        <ecNumber evidence="3">2.7.13.3</ecNumber>
    </recommendedName>
</protein>
<keyword evidence="7 15" id="KW-0812">Transmembrane</keyword>
<dbReference type="Pfam" id="PF00512">
    <property type="entry name" value="HisKA"/>
    <property type="match status" value="1"/>
</dbReference>
<proteinExistence type="predicted"/>
<evidence type="ECO:0000256" key="2">
    <source>
        <dbReference type="ARBA" id="ARBA00004651"/>
    </source>
</evidence>
<evidence type="ECO:0000256" key="14">
    <source>
        <dbReference type="PROSITE-ProRule" id="PRU00524"/>
    </source>
</evidence>
<keyword evidence="5" id="KW-0597">Phosphoprotein</keyword>